<feature type="repeat" description="LDL-receptor class B" evidence="14">
    <location>
        <begin position="1359"/>
        <end position="1400"/>
    </location>
</feature>
<keyword evidence="10 13" id="KW-1015">Disulfide bond</keyword>
<keyword evidence="8" id="KW-1133">Transmembrane helix</keyword>
<evidence type="ECO:0000256" key="14">
    <source>
        <dbReference type="PROSITE-ProRule" id="PRU00461"/>
    </source>
</evidence>
<dbReference type="Pfam" id="PF07645">
    <property type="entry name" value="EGF_CA"/>
    <property type="match status" value="1"/>
</dbReference>
<accession>A0AAW1DH79</accession>
<evidence type="ECO:0000256" key="11">
    <source>
        <dbReference type="ARBA" id="ARBA00023170"/>
    </source>
</evidence>
<dbReference type="SMART" id="SM00181">
    <property type="entry name" value="EGF"/>
    <property type="match status" value="7"/>
</dbReference>
<evidence type="ECO:0000256" key="2">
    <source>
        <dbReference type="ARBA" id="ARBA00022475"/>
    </source>
</evidence>
<keyword evidence="11" id="KW-0675">Receptor</keyword>
<dbReference type="FunFam" id="2.120.10.30:FF:000241">
    <property type="entry name" value="Low-density lipoprotein receptor-related protein 6"/>
    <property type="match status" value="2"/>
</dbReference>
<feature type="repeat" description="LDL-receptor class B" evidence="14">
    <location>
        <begin position="398"/>
        <end position="441"/>
    </location>
</feature>
<dbReference type="FunFam" id="2.120.10.30:FF:000008">
    <property type="entry name" value="Low-density lipoprotein receptor-related protein 4"/>
    <property type="match status" value="2"/>
</dbReference>
<evidence type="ECO:0000256" key="8">
    <source>
        <dbReference type="ARBA" id="ARBA00022989"/>
    </source>
</evidence>
<feature type="disulfide bond" evidence="13">
    <location>
        <begin position="114"/>
        <end position="129"/>
    </location>
</feature>
<dbReference type="CDD" id="cd00112">
    <property type="entry name" value="LDLa"/>
    <property type="match status" value="3"/>
</dbReference>
<comment type="caution">
    <text evidence="13">Lacks conserved residue(s) required for the propagation of feature annotation.</text>
</comment>
<dbReference type="InterPro" id="IPR050778">
    <property type="entry name" value="Cueball_EGF_LRP_Nidogen"/>
</dbReference>
<proteinExistence type="predicted"/>
<dbReference type="GO" id="GO:0005509">
    <property type="term" value="F:calcium ion binding"/>
    <property type="evidence" value="ECO:0007669"/>
    <property type="project" value="InterPro"/>
</dbReference>
<keyword evidence="9" id="KW-0472">Membrane</keyword>
<dbReference type="InterPro" id="IPR011042">
    <property type="entry name" value="6-blade_b-propeller_TolB-like"/>
</dbReference>
<dbReference type="SMART" id="SM00192">
    <property type="entry name" value="LDLa"/>
    <property type="match status" value="4"/>
</dbReference>
<dbReference type="Gene3D" id="2.120.10.30">
    <property type="entry name" value="TolB, C-terminal domain"/>
    <property type="match status" value="4"/>
</dbReference>
<dbReference type="PROSITE" id="PS50068">
    <property type="entry name" value="LDLRA_2"/>
    <property type="match status" value="4"/>
</dbReference>
<comment type="caution">
    <text evidence="16">The sequence shown here is derived from an EMBL/GenBank/DDBJ whole genome shotgun (WGS) entry which is preliminary data.</text>
</comment>
<evidence type="ECO:0000256" key="9">
    <source>
        <dbReference type="ARBA" id="ARBA00023136"/>
    </source>
</evidence>
<evidence type="ECO:0000256" key="3">
    <source>
        <dbReference type="ARBA" id="ARBA00022536"/>
    </source>
</evidence>
<feature type="domain" description="EGF-like" evidence="15">
    <location>
        <begin position="250"/>
        <end position="265"/>
    </location>
</feature>
<dbReference type="InterPro" id="IPR018097">
    <property type="entry name" value="EGF_Ca-bd_CS"/>
</dbReference>
<evidence type="ECO:0000256" key="13">
    <source>
        <dbReference type="PROSITE-ProRule" id="PRU00124"/>
    </source>
</evidence>
<protein>
    <recommendedName>
        <fullName evidence="15">EGF-like domain-containing protein</fullName>
    </recommendedName>
</protein>
<dbReference type="InterPro" id="IPR001881">
    <property type="entry name" value="EGF-like_Ca-bd_dom"/>
</dbReference>
<dbReference type="SUPFAM" id="SSF63825">
    <property type="entry name" value="YWTD domain"/>
    <property type="match status" value="4"/>
</dbReference>
<dbReference type="InterPro" id="IPR000033">
    <property type="entry name" value="LDLR_classB_rpt"/>
</dbReference>
<feature type="repeat" description="LDL-receptor class B" evidence="14">
    <location>
        <begin position="1013"/>
        <end position="1056"/>
    </location>
</feature>
<keyword evidence="6" id="KW-0732">Signal</keyword>
<keyword evidence="12" id="KW-0325">Glycoprotein</keyword>
<dbReference type="InterPro" id="IPR002172">
    <property type="entry name" value="LDrepeatLR_classA_rpt"/>
</dbReference>
<dbReference type="Pfam" id="PF00058">
    <property type="entry name" value="Ldl_recept_b"/>
    <property type="match status" value="13"/>
</dbReference>
<dbReference type="EMBL" id="JAPXFL010000003">
    <property type="protein sequence ID" value="KAK9509474.1"/>
    <property type="molecule type" value="Genomic_DNA"/>
</dbReference>
<reference evidence="16 17" key="1">
    <citation type="submission" date="2022-12" db="EMBL/GenBank/DDBJ databases">
        <title>Chromosome-level genome assembly of true bugs.</title>
        <authorList>
            <person name="Ma L."/>
            <person name="Li H."/>
        </authorList>
    </citation>
    <scope>NUCLEOTIDE SEQUENCE [LARGE SCALE GENOMIC DNA]</scope>
    <source>
        <strain evidence="16">Lab_2022b</strain>
    </source>
</reference>
<keyword evidence="7" id="KW-0677">Repeat</keyword>
<dbReference type="GO" id="GO:0006897">
    <property type="term" value="P:endocytosis"/>
    <property type="evidence" value="ECO:0007669"/>
    <property type="project" value="UniProtKB-KW"/>
</dbReference>
<dbReference type="SUPFAM" id="SSF57196">
    <property type="entry name" value="EGF/Laminin"/>
    <property type="match status" value="2"/>
</dbReference>
<organism evidence="16 17">
    <name type="scientific">Rhynocoris fuscipes</name>
    <dbReference type="NCBI Taxonomy" id="488301"/>
    <lineage>
        <taxon>Eukaryota</taxon>
        <taxon>Metazoa</taxon>
        <taxon>Ecdysozoa</taxon>
        <taxon>Arthropoda</taxon>
        <taxon>Hexapoda</taxon>
        <taxon>Insecta</taxon>
        <taxon>Pterygota</taxon>
        <taxon>Neoptera</taxon>
        <taxon>Paraneoptera</taxon>
        <taxon>Hemiptera</taxon>
        <taxon>Heteroptera</taxon>
        <taxon>Panheteroptera</taxon>
        <taxon>Cimicomorpha</taxon>
        <taxon>Reduviidae</taxon>
        <taxon>Harpactorinae</taxon>
        <taxon>Harpactorini</taxon>
        <taxon>Rhynocoris</taxon>
    </lineage>
</organism>
<keyword evidence="17" id="KW-1185">Reference proteome</keyword>
<dbReference type="PROSITE" id="PS01187">
    <property type="entry name" value="EGF_CA"/>
    <property type="match status" value="1"/>
</dbReference>
<keyword evidence="4" id="KW-0254">Endocytosis</keyword>
<dbReference type="PROSITE" id="PS01186">
    <property type="entry name" value="EGF_2"/>
    <property type="match status" value="1"/>
</dbReference>
<feature type="repeat" description="LDL-receptor class B" evidence="14">
    <location>
        <begin position="752"/>
        <end position="793"/>
    </location>
</feature>
<evidence type="ECO:0000256" key="6">
    <source>
        <dbReference type="ARBA" id="ARBA00022729"/>
    </source>
</evidence>
<feature type="repeat" description="LDL-receptor class B" evidence="14">
    <location>
        <begin position="619"/>
        <end position="661"/>
    </location>
</feature>
<dbReference type="SUPFAM" id="SSF57184">
    <property type="entry name" value="Growth factor receptor domain"/>
    <property type="match status" value="1"/>
</dbReference>
<evidence type="ECO:0000313" key="16">
    <source>
        <dbReference type="EMBL" id="KAK9509474.1"/>
    </source>
</evidence>
<dbReference type="PANTHER" id="PTHR46513">
    <property type="entry name" value="VITELLOGENIN RECEPTOR-LIKE PROTEIN-RELATED-RELATED"/>
    <property type="match status" value="1"/>
</dbReference>
<dbReference type="Gene3D" id="2.10.25.10">
    <property type="entry name" value="Laminin"/>
    <property type="match status" value="2"/>
</dbReference>
<feature type="disulfide bond" evidence="13">
    <location>
        <begin position="72"/>
        <end position="87"/>
    </location>
</feature>
<dbReference type="InterPro" id="IPR023415">
    <property type="entry name" value="LDLR_class-A_CS"/>
</dbReference>
<dbReference type="SMART" id="SM00135">
    <property type="entry name" value="LY"/>
    <property type="match status" value="19"/>
</dbReference>
<evidence type="ECO:0000313" key="17">
    <source>
        <dbReference type="Proteomes" id="UP001461498"/>
    </source>
</evidence>
<feature type="disulfide bond" evidence="13">
    <location>
        <begin position="53"/>
        <end position="65"/>
    </location>
</feature>
<gene>
    <name evidence="16" type="ORF">O3M35_006784</name>
</gene>
<dbReference type="FunFam" id="4.10.400.10:FF:000065">
    <property type="entry name" value="Transmembrane protease serine 7"/>
    <property type="match status" value="1"/>
</dbReference>
<dbReference type="Pfam" id="PF14670">
    <property type="entry name" value="FXa_inhibition"/>
    <property type="match status" value="3"/>
</dbReference>
<dbReference type="SMART" id="SM00179">
    <property type="entry name" value="EGF_CA"/>
    <property type="match status" value="3"/>
</dbReference>
<feature type="repeat" description="LDL-receptor class B" evidence="14">
    <location>
        <begin position="442"/>
        <end position="484"/>
    </location>
</feature>
<dbReference type="PRINTS" id="PR00261">
    <property type="entry name" value="LDLRECEPTOR"/>
</dbReference>
<dbReference type="InterPro" id="IPR049883">
    <property type="entry name" value="NOTCH1_EGF-like"/>
</dbReference>
<evidence type="ECO:0000256" key="4">
    <source>
        <dbReference type="ARBA" id="ARBA00022583"/>
    </source>
</evidence>
<dbReference type="SUPFAM" id="SSF57424">
    <property type="entry name" value="LDL receptor-like module"/>
    <property type="match status" value="3"/>
</dbReference>
<dbReference type="PROSITE" id="PS51120">
    <property type="entry name" value="LDLRB"/>
    <property type="match status" value="13"/>
</dbReference>
<dbReference type="Pfam" id="PF00057">
    <property type="entry name" value="Ldl_recept_a"/>
    <property type="match status" value="4"/>
</dbReference>
<keyword evidence="2" id="KW-1003">Cell membrane</keyword>
<dbReference type="Gene3D" id="4.10.400.10">
    <property type="entry name" value="Low-density Lipoprotein Receptor"/>
    <property type="match status" value="4"/>
</dbReference>
<keyword evidence="3" id="KW-0245">EGF-like domain</keyword>
<feature type="disulfide bond" evidence="13">
    <location>
        <begin position="95"/>
        <end position="107"/>
    </location>
</feature>
<name>A0AAW1DH79_9HEMI</name>
<feature type="repeat" description="LDL-receptor class B" evidence="14">
    <location>
        <begin position="355"/>
        <end position="397"/>
    </location>
</feature>
<feature type="disulfide bond" evidence="13">
    <location>
        <begin position="60"/>
        <end position="78"/>
    </location>
</feature>
<evidence type="ECO:0000256" key="7">
    <source>
        <dbReference type="ARBA" id="ARBA00022737"/>
    </source>
</evidence>
<evidence type="ECO:0000256" key="10">
    <source>
        <dbReference type="ARBA" id="ARBA00023157"/>
    </source>
</evidence>
<dbReference type="InterPro" id="IPR036055">
    <property type="entry name" value="LDL_receptor-like_sf"/>
</dbReference>
<feature type="disulfide bond" evidence="13">
    <location>
        <begin position="30"/>
        <end position="45"/>
    </location>
</feature>
<dbReference type="InterPro" id="IPR009030">
    <property type="entry name" value="Growth_fac_rcpt_cys_sf"/>
</dbReference>
<feature type="disulfide bond" evidence="13">
    <location>
        <begin position="18"/>
        <end position="36"/>
    </location>
</feature>
<dbReference type="CDD" id="cd00054">
    <property type="entry name" value="EGF_CA"/>
    <property type="match status" value="1"/>
</dbReference>
<evidence type="ECO:0000256" key="1">
    <source>
        <dbReference type="ARBA" id="ARBA00004251"/>
    </source>
</evidence>
<evidence type="ECO:0000256" key="12">
    <source>
        <dbReference type="ARBA" id="ARBA00023180"/>
    </source>
</evidence>
<dbReference type="PROSITE" id="PS01209">
    <property type="entry name" value="LDLRA_1"/>
    <property type="match status" value="3"/>
</dbReference>
<keyword evidence="5" id="KW-0812">Transmembrane</keyword>
<evidence type="ECO:0000256" key="5">
    <source>
        <dbReference type="ARBA" id="ARBA00022692"/>
    </source>
</evidence>
<feature type="disulfide bond" evidence="13">
    <location>
        <begin position="11"/>
        <end position="23"/>
    </location>
</feature>
<feature type="repeat" description="LDL-receptor class B" evidence="14">
    <location>
        <begin position="1315"/>
        <end position="1358"/>
    </location>
</feature>
<feature type="repeat" description="LDL-receptor class B" evidence="14">
    <location>
        <begin position="662"/>
        <end position="704"/>
    </location>
</feature>
<feature type="disulfide bond" evidence="13">
    <location>
        <begin position="166"/>
        <end position="181"/>
    </location>
</feature>
<feature type="disulfide bond" evidence="13">
    <location>
        <begin position="102"/>
        <end position="120"/>
    </location>
</feature>
<feature type="repeat" description="LDL-receptor class B" evidence="14">
    <location>
        <begin position="968"/>
        <end position="1012"/>
    </location>
</feature>
<feature type="repeat" description="LDL-receptor class B" evidence="14">
    <location>
        <begin position="705"/>
        <end position="751"/>
    </location>
</feature>
<feature type="repeat" description="LDL-receptor class B" evidence="14">
    <location>
        <begin position="312"/>
        <end position="354"/>
    </location>
</feature>
<sequence>MNCPEVIEPECGPGELRCAYPRCVREEFRCDGDDDCGDWSDENDCPKVDGGPCPQHDFRCSSGKCIRKSWQCDGEQDCEDGEDEMHCSTASPRTCTQDQYACRMGTCIMKQWVCDGVQDCSHGEDESECRHTCDHLTQFACSHEPINNATATREFGPSCIKKKYVCDGIKHCKYGEDERNCSVKMDCADSTIRCQQFCVKTVDGKDACSCRLGYRLHEDGINCVDIDECSFTTYPVCSQTCNNTIGSFVCGCHKGYDLRPDGITCKARGAPASLLFANRIDIRQVSLNSLKYTAILKGLHNAIALDYHYSKGLIFWSDVSMDVIQRARTNGTNITEITRWGLNSPGGIAVDWIHDLLFWTDSGTRRVEVSSLDGRIRHVLVSYELEKPRAISVHPGEALLFWTDWGPKPKIERCEIDGTNRKVIVTESIQWPNGLTIDYTGNRIYWSDAKHHVIECSKFDGSDRKKVVTKGLPHPFAVTLFEDAIYWTDWHTKSISTANKATGSGFRTIHGDLHFPMDIHSYHPQRQPNYTNHCGNDNGGCSHLCLPNSLSFQCICPLGLKLTRNNRTCDKTPDHMLLFARKKDLRLRSLQEGTNNYDIVIPVDGIKSATALTWDSSTNSIYWSDSETRTISKAKVNGSDQTVLINNNLENPTGLAIDWVTSKLYWIDSGTKNIQVANLDGSMRSLLIWDNLLQPRDICLDPLNGYMYWSDWGEKLGEAKIERAGMHGGNRSVFLSSNLSKPNGLFIDYASSRLYWADAGTNSIQYIRMDGTGRTTLLSELEHPFGLVVFQNKVIWTDTKSYNICAADKSNGKNIAVLRTSLSGLMDLQIMDHEKEPYVRRCVINNGGCSHLCLLSPSGEVCACPVGIKLKEDGKTCHSTPDTWLILAHRKEILQIALDVPYTMDVVLPLPPLDKAVAVDVDSATGEIYWSDTGEGVVQKADMNYGIAVVVSDGLETVDGIVIDSIGRKLYWTDAGNNNIQVCDLSDCDVLRRVLIWNHLDNPRAITLDYNLGILLWTDWGNQPRIEQANMDGNNRMTLISERLGWPNGIAIDNGRIYWTDAKLGTIESASLIDPTTDRTIVLRNLSHPYALTLLDNHIYWTDWKNNAVHKAAKDGTGQQYLVKDILGPMDIKTVTNRGPTSRNVCSPGNGGCSDMCLRSPKGYTCSCPTGISLMEDNKTCHIQPHKYLLIVGETFLARISMDTPERSIYKLPTPNIEKALAVDYHWNMSAIYYIDYQKNAVRAINMSALSQTWDVLTNLSSPSSLAVDWLANNLYWIETGVPKLGVSKLNGTSKKILIKSLDEPRSIAVFPQRGFIFWTSWGEEPKIERALMDGSYREAIHKADLGYPNGLAIDAQLSRLYWTDTFNNKIEVSDINGNNRMLLIAETDNPTGLSLFGDHIIWADFEKKTVQMADAITGREKVSLRGHIAGVIGMCSVSEHRQSGSNPCSDSNGFCTHLCLFRGRRGYICACPDITDHSCSTGMPTTIIFFSNSTLTNNKGKIIFNKKRQVT</sequence>
<dbReference type="InterPro" id="IPR000742">
    <property type="entry name" value="EGF"/>
</dbReference>
<dbReference type="Proteomes" id="UP001461498">
    <property type="component" value="Unassembled WGS sequence"/>
</dbReference>
<dbReference type="GO" id="GO:0005886">
    <property type="term" value="C:plasma membrane"/>
    <property type="evidence" value="ECO:0007669"/>
    <property type="project" value="UniProtKB-SubCell"/>
</dbReference>
<comment type="subcellular location">
    <subcellularLocation>
        <location evidence="1">Cell membrane</location>
        <topology evidence="1">Single-pass type I membrane protein</topology>
    </subcellularLocation>
</comment>
<dbReference type="PANTHER" id="PTHR46513:SF44">
    <property type="entry name" value="LDL RECEPTOR RELATED PROTEIN 4"/>
    <property type="match status" value="1"/>
</dbReference>
<feature type="repeat" description="LDL-receptor class B" evidence="14">
    <location>
        <begin position="1273"/>
        <end position="1314"/>
    </location>
</feature>
<evidence type="ECO:0000259" key="15">
    <source>
        <dbReference type="PROSITE" id="PS01186"/>
    </source>
</evidence>